<proteinExistence type="predicted"/>
<dbReference type="NCBIfam" id="NF033542">
    <property type="entry name" value="transpos_IS110"/>
    <property type="match status" value="1"/>
</dbReference>
<evidence type="ECO:0000313" key="5">
    <source>
        <dbReference type="Proteomes" id="UP000220914"/>
    </source>
</evidence>
<comment type="caution">
    <text evidence="4">The sequence shown here is derived from an EMBL/GenBank/DDBJ whole genome shotgun (WGS) entry which is preliminary data.</text>
</comment>
<feature type="domain" description="Transposase IS110-like N-terminal" evidence="1">
    <location>
        <begin position="4"/>
        <end position="155"/>
    </location>
</feature>
<protein>
    <submittedName>
        <fullName evidence="4">IS110 family transposase</fullName>
    </submittedName>
</protein>
<dbReference type="Pfam" id="PF02371">
    <property type="entry name" value="Transposase_20"/>
    <property type="match status" value="1"/>
</dbReference>
<evidence type="ECO:0000313" key="6">
    <source>
        <dbReference type="Proteomes" id="UP000465302"/>
    </source>
</evidence>
<keyword evidence="5" id="KW-1185">Reference proteome</keyword>
<dbReference type="OrthoDB" id="4337860at2"/>
<dbReference type="PANTHER" id="PTHR33055:SF16">
    <property type="entry name" value="TRANSPOSASE FOR INSERTION SEQUENCE ELEMENT IS1547"/>
    <property type="match status" value="1"/>
</dbReference>
<reference evidence="3" key="3">
    <citation type="submission" date="2020-02" db="EMBL/GenBank/DDBJ databases">
        <authorList>
            <person name="Matsumoto Y."/>
            <person name="Motooka D."/>
            <person name="Nakamura S."/>
        </authorList>
    </citation>
    <scope>NUCLEOTIDE SEQUENCE</scope>
    <source>
        <strain evidence="3">JCM 6377</strain>
    </source>
</reference>
<reference evidence="3 6" key="2">
    <citation type="journal article" date="2019" name="Emerg. Microbes Infect.">
        <title>Comprehensive subspecies identification of 175 nontuberculous mycobacteria species based on 7547 genomic profiles.</title>
        <authorList>
            <person name="Matsumoto Y."/>
            <person name="Kinjo T."/>
            <person name="Motooka D."/>
            <person name="Nabeya D."/>
            <person name="Jung N."/>
            <person name="Uechi K."/>
            <person name="Horii T."/>
            <person name="Iida T."/>
            <person name="Fujita J."/>
            <person name="Nakamura S."/>
        </authorList>
    </citation>
    <scope>NUCLEOTIDE SEQUENCE [LARGE SCALE GENOMIC DNA]</scope>
    <source>
        <strain evidence="3 6">JCM 6377</strain>
    </source>
</reference>
<evidence type="ECO:0000259" key="1">
    <source>
        <dbReference type="Pfam" id="PF01548"/>
    </source>
</evidence>
<dbReference type="InterPro" id="IPR047650">
    <property type="entry name" value="Transpos_IS110"/>
</dbReference>
<accession>A0A2A7MSY9</accession>
<reference evidence="4 5" key="1">
    <citation type="submission" date="2017-10" db="EMBL/GenBank/DDBJ databases">
        <title>The new phylogeny of genus Mycobacterium.</title>
        <authorList>
            <person name="Tortoli E."/>
            <person name="Trovato A."/>
            <person name="Cirillo D.M."/>
        </authorList>
    </citation>
    <scope>NUCLEOTIDE SEQUENCE [LARGE SCALE GENOMIC DNA]</scope>
    <source>
        <strain evidence="4 5">CCUG37673</strain>
    </source>
</reference>
<dbReference type="Proteomes" id="UP000220914">
    <property type="component" value="Unassembled WGS sequence"/>
</dbReference>
<dbReference type="RefSeq" id="WP_097943165.1">
    <property type="nucleotide sequence ID" value="NZ_BLKS01000001.1"/>
</dbReference>
<sequence length="354" mass="39364">MVTVGIDPHKRVHVAVAVDAGGRRIGKPLTVKNDGQLIITLLKWIRSMIDTTAVTWAIEDGRGFARRLADELLLAGQEVVWVPSRLTVAHRKLHAATGAKSDVIDAIAAAHAAIATPSLSRHQIDERVRELRVLSDYRSDLVKRRTTLINQIKTHAHLWLDYTPGDLARAKTISLLSARLDAASMSAHVRHVFTEMVTELVDVNRRIHDLDEMIKNLVSPLAPNLLQITGISHISAAVLVTEIGDITRFSSSAKLARYTGCAPIPVYSSDHERHRLHRGGNRRLNSVLYTAAIVQNRFNSAAQQLTARHLPTKGARGARRILKRHLVDVIHRAMQLDQANWQHHIARYEPAALT</sequence>
<dbReference type="GO" id="GO:0003677">
    <property type="term" value="F:DNA binding"/>
    <property type="evidence" value="ECO:0007669"/>
    <property type="project" value="InterPro"/>
</dbReference>
<dbReference type="AlphaFoldDB" id="A0A2A7MSY9"/>
<name>A0A2A7MSY9_MYCAG</name>
<dbReference type="EMBL" id="PDCP01000071">
    <property type="protein sequence ID" value="PEG34268.1"/>
    <property type="molecule type" value="Genomic_DNA"/>
</dbReference>
<dbReference type="Pfam" id="PF01548">
    <property type="entry name" value="DEDD_Tnp_IS110"/>
    <property type="match status" value="1"/>
</dbReference>
<evidence type="ECO:0000313" key="3">
    <source>
        <dbReference type="EMBL" id="GFG49726.1"/>
    </source>
</evidence>
<evidence type="ECO:0000313" key="4">
    <source>
        <dbReference type="EMBL" id="PEG34268.1"/>
    </source>
</evidence>
<organism evidence="4 5">
    <name type="scientific">Mycolicibacterium agri</name>
    <name type="common">Mycobacterium agri</name>
    <dbReference type="NCBI Taxonomy" id="36811"/>
    <lineage>
        <taxon>Bacteria</taxon>
        <taxon>Bacillati</taxon>
        <taxon>Actinomycetota</taxon>
        <taxon>Actinomycetes</taxon>
        <taxon>Mycobacteriales</taxon>
        <taxon>Mycobacteriaceae</taxon>
        <taxon>Mycolicibacterium</taxon>
    </lineage>
</organism>
<gene>
    <name evidence="4" type="ORF">CQY20_26545</name>
    <name evidence="3" type="ORF">MAGR_11670</name>
</gene>
<dbReference type="EMBL" id="BLKS01000001">
    <property type="protein sequence ID" value="GFG49726.1"/>
    <property type="molecule type" value="Genomic_DNA"/>
</dbReference>
<evidence type="ECO:0000259" key="2">
    <source>
        <dbReference type="Pfam" id="PF02371"/>
    </source>
</evidence>
<dbReference type="GO" id="GO:0004803">
    <property type="term" value="F:transposase activity"/>
    <property type="evidence" value="ECO:0007669"/>
    <property type="project" value="InterPro"/>
</dbReference>
<dbReference type="GO" id="GO:0006313">
    <property type="term" value="P:DNA transposition"/>
    <property type="evidence" value="ECO:0007669"/>
    <property type="project" value="InterPro"/>
</dbReference>
<dbReference type="Proteomes" id="UP000465302">
    <property type="component" value="Unassembled WGS sequence"/>
</dbReference>
<dbReference type="InterPro" id="IPR003346">
    <property type="entry name" value="Transposase_20"/>
</dbReference>
<feature type="domain" description="Transposase IS116/IS110/IS902 C-terminal" evidence="2">
    <location>
        <begin position="224"/>
        <end position="304"/>
    </location>
</feature>
<dbReference type="PANTHER" id="PTHR33055">
    <property type="entry name" value="TRANSPOSASE FOR INSERTION SEQUENCE ELEMENT IS1111A"/>
    <property type="match status" value="1"/>
</dbReference>
<dbReference type="InterPro" id="IPR002525">
    <property type="entry name" value="Transp_IS110-like_N"/>
</dbReference>